<dbReference type="EMBL" id="KN397906">
    <property type="protein sequence ID" value="KHG12579.1"/>
    <property type="molecule type" value="Genomic_DNA"/>
</dbReference>
<evidence type="ECO:0000313" key="2">
    <source>
        <dbReference type="EMBL" id="KHG13510.1"/>
    </source>
</evidence>
<evidence type="ECO:0000313" key="3">
    <source>
        <dbReference type="EMBL" id="KHG22141.1"/>
    </source>
</evidence>
<protein>
    <submittedName>
        <fullName evidence="1">Glucan 1,4-alpha-maltohexaosidase</fullName>
    </submittedName>
</protein>
<dbReference type="AlphaFoldDB" id="A0A0B0NL80"/>
<evidence type="ECO:0000313" key="4">
    <source>
        <dbReference type="Proteomes" id="UP000032142"/>
    </source>
</evidence>
<accession>A0A0B0NL80</accession>
<sequence length="70" mass="7639">MALASYYVNKASRVSFSISNGSIGSPRIFQGNDKYRQASSGIKGHRRLVHTINLDLLGIVSLNILNMACI</sequence>
<organism evidence="1 4">
    <name type="scientific">Gossypium arboreum</name>
    <name type="common">Tree cotton</name>
    <name type="synonym">Gossypium nanking</name>
    <dbReference type="NCBI Taxonomy" id="29729"/>
    <lineage>
        <taxon>Eukaryota</taxon>
        <taxon>Viridiplantae</taxon>
        <taxon>Streptophyta</taxon>
        <taxon>Embryophyta</taxon>
        <taxon>Tracheophyta</taxon>
        <taxon>Spermatophyta</taxon>
        <taxon>Magnoliopsida</taxon>
        <taxon>eudicotyledons</taxon>
        <taxon>Gunneridae</taxon>
        <taxon>Pentapetalae</taxon>
        <taxon>rosids</taxon>
        <taxon>malvids</taxon>
        <taxon>Malvales</taxon>
        <taxon>Malvaceae</taxon>
        <taxon>Malvoideae</taxon>
        <taxon>Gossypium</taxon>
    </lineage>
</organism>
<dbReference type="EMBL" id="KN399769">
    <property type="protein sequence ID" value="KHG13510.1"/>
    <property type="molecule type" value="Genomic_DNA"/>
</dbReference>
<keyword evidence="4" id="KW-1185">Reference proteome</keyword>
<proteinExistence type="predicted"/>
<dbReference type="EMBL" id="KN420773">
    <property type="protein sequence ID" value="KHG22141.1"/>
    <property type="molecule type" value="Genomic_DNA"/>
</dbReference>
<reference evidence="1" key="1">
    <citation type="submission" date="2014-09" db="EMBL/GenBank/DDBJ databases">
        <title>G. arboreum L. cv. AKA8401 A2 genome assembly version 1.0.</title>
        <authorList>
            <person name="Mudge J."/>
            <person name="Ramaraj T."/>
            <person name="Lindquist I.E."/>
            <person name="Bharti A.K."/>
            <person name="Sundararajan A."/>
            <person name="Cameron C.T."/>
            <person name="Woodward J.E."/>
            <person name="May G.D."/>
            <person name="Brubaker C."/>
            <person name="Broadhvest J."/>
            <person name="Wilkins T.A."/>
        </authorList>
    </citation>
    <scope>NUCLEOTIDE SEQUENCE</scope>
</reference>
<dbReference type="Proteomes" id="UP000032142">
    <property type="component" value="Unassembled WGS sequence"/>
</dbReference>
<name>A0A0B0NL80_GOSAR</name>
<gene>
    <name evidence="1" type="ORF">F383_16584</name>
    <name evidence="2" type="ORF">F383_19074</name>
    <name evidence="3" type="ORF">F383_27701</name>
</gene>
<reference evidence="4" key="2">
    <citation type="submission" date="2014-09" db="EMBL/GenBank/DDBJ databases">
        <authorList>
            <person name="Mudge J."/>
            <person name="Ramaraj T."/>
            <person name="Lindquist I.E."/>
            <person name="Bharti A.K."/>
            <person name="Sundararajan A."/>
            <person name="Cameron C.T."/>
            <person name="Woodward J.E."/>
            <person name="May G.D."/>
            <person name="Brubaker C."/>
            <person name="Broadhvest J."/>
            <person name="Wilkins T.A."/>
        </authorList>
    </citation>
    <scope>NUCLEOTIDE SEQUENCE</scope>
    <source>
        <strain evidence="4">cv. AKA8401</strain>
    </source>
</reference>
<evidence type="ECO:0000313" key="1">
    <source>
        <dbReference type="EMBL" id="KHG12579.1"/>
    </source>
</evidence>